<name>A0A7W8NDX1_9DEIO</name>
<proteinExistence type="predicted"/>
<dbReference type="EMBL" id="JACHFL010000003">
    <property type="protein sequence ID" value="MBB5362776.1"/>
    <property type="molecule type" value="Genomic_DNA"/>
</dbReference>
<reference evidence="1 2" key="1">
    <citation type="submission" date="2020-08" db="EMBL/GenBank/DDBJ databases">
        <title>Genomic Encyclopedia of Type Strains, Phase IV (KMG-IV): sequencing the most valuable type-strain genomes for metagenomic binning, comparative biology and taxonomic classification.</title>
        <authorList>
            <person name="Goeker M."/>
        </authorList>
    </citation>
    <scope>NUCLEOTIDE SEQUENCE [LARGE SCALE GENOMIC DNA]</scope>
    <source>
        <strain evidence="1 2">DSM 27939</strain>
    </source>
</reference>
<sequence>MSDLLKFCAFTEVGEESVDDLGVKLSSALRAQLLDSGFVGPGRLVG</sequence>
<gene>
    <name evidence="1" type="ORF">HNQ08_001871</name>
</gene>
<dbReference type="Proteomes" id="UP000552709">
    <property type="component" value="Unassembled WGS sequence"/>
</dbReference>
<protein>
    <submittedName>
        <fullName evidence="1">Uncharacterized protein</fullName>
    </submittedName>
</protein>
<accession>A0A7W8NDX1</accession>
<dbReference type="AlphaFoldDB" id="A0A7W8NDX1"/>
<evidence type="ECO:0000313" key="1">
    <source>
        <dbReference type="EMBL" id="MBB5362776.1"/>
    </source>
</evidence>
<keyword evidence="2" id="KW-1185">Reference proteome</keyword>
<comment type="caution">
    <text evidence="1">The sequence shown here is derived from an EMBL/GenBank/DDBJ whole genome shotgun (WGS) entry which is preliminary data.</text>
</comment>
<evidence type="ECO:0000313" key="2">
    <source>
        <dbReference type="Proteomes" id="UP000552709"/>
    </source>
</evidence>
<feature type="non-terminal residue" evidence="1">
    <location>
        <position position="46"/>
    </location>
</feature>
<organism evidence="1 2">
    <name type="scientific">Deinococcus humi</name>
    <dbReference type="NCBI Taxonomy" id="662880"/>
    <lineage>
        <taxon>Bacteria</taxon>
        <taxon>Thermotogati</taxon>
        <taxon>Deinococcota</taxon>
        <taxon>Deinococci</taxon>
        <taxon>Deinococcales</taxon>
        <taxon>Deinococcaceae</taxon>
        <taxon>Deinococcus</taxon>
    </lineage>
</organism>